<dbReference type="PIRSF" id="PIRSF036625">
    <property type="entry name" value="GAF_ANTAR"/>
    <property type="match status" value="1"/>
</dbReference>
<comment type="caution">
    <text evidence="6">The sequence shown here is derived from an EMBL/GenBank/DDBJ whole genome shotgun (WGS) entry which is preliminary data.</text>
</comment>
<dbReference type="Gene3D" id="1.10.10.10">
    <property type="entry name" value="Winged helix-like DNA-binding domain superfamily/Winged helix DNA-binding domain"/>
    <property type="match status" value="1"/>
</dbReference>
<dbReference type="SUPFAM" id="SSF55781">
    <property type="entry name" value="GAF domain-like"/>
    <property type="match status" value="1"/>
</dbReference>
<keyword evidence="7" id="KW-1185">Reference proteome</keyword>
<sequence length="236" mass="25152">MTIDATALADSLRTLVQSPADDGTLSSSLKLVVEACVDLFDVDGAGILIADEQDVLSYAAASAGPGRLLERMESEAGEGPCTESFWQAKVITSRDVTTETVRWPRLAEAMVGQPVRAVLGTPIQLGGVTVGTLDVYRERVHDWDDSEVTALARYSEVIATTLAAALEAHTAGELAKQLQYALDYRVVIERAVGYLMASMGADAVTAFQALRSTARNRRTKIGTIAEHLLDTGSLPA</sequence>
<reference evidence="6 7" key="1">
    <citation type="submission" date="2020-09" db="EMBL/GenBank/DDBJ databases">
        <title>novel species in genus Nocardioides.</title>
        <authorList>
            <person name="Zhang G."/>
        </authorList>
    </citation>
    <scope>NUCLEOTIDE SEQUENCE [LARGE SCALE GENOMIC DNA]</scope>
    <source>
        <strain evidence="6 7">19197</strain>
    </source>
</reference>
<keyword evidence="4" id="KW-0804">Transcription</keyword>
<dbReference type="Gene3D" id="3.30.450.40">
    <property type="match status" value="1"/>
</dbReference>
<dbReference type="RefSeq" id="WP_191200020.1">
    <property type="nucleotide sequence ID" value="NZ_BAAAPA010000007.1"/>
</dbReference>
<keyword evidence="2" id="KW-0418">Kinase</keyword>
<dbReference type="InterPro" id="IPR036388">
    <property type="entry name" value="WH-like_DNA-bd_sf"/>
</dbReference>
<dbReference type="InterPro" id="IPR005561">
    <property type="entry name" value="ANTAR"/>
</dbReference>
<keyword evidence="1" id="KW-0808">Transferase</keyword>
<dbReference type="Pfam" id="PF13185">
    <property type="entry name" value="GAF_2"/>
    <property type="match status" value="1"/>
</dbReference>
<dbReference type="SUPFAM" id="SSF52172">
    <property type="entry name" value="CheY-like"/>
    <property type="match status" value="1"/>
</dbReference>
<evidence type="ECO:0000259" key="5">
    <source>
        <dbReference type="PROSITE" id="PS50921"/>
    </source>
</evidence>
<dbReference type="InterPro" id="IPR003018">
    <property type="entry name" value="GAF"/>
</dbReference>
<evidence type="ECO:0000256" key="4">
    <source>
        <dbReference type="ARBA" id="ARBA00023163"/>
    </source>
</evidence>
<dbReference type="InterPro" id="IPR029016">
    <property type="entry name" value="GAF-like_dom_sf"/>
</dbReference>
<name>A0ABR8MI15_9ACTN</name>
<keyword evidence="3" id="KW-0805">Transcription regulation</keyword>
<evidence type="ECO:0000313" key="7">
    <source>
        <dbReference type="Proteomes" id="UP000649289"/>
    </source>
</evidence>
<proteinExistence type="predicted"/>
<organism evidence="6 7">
    <name type="scientific">Nocardioides hwasunensis</name>
    <dbReference type="NCBI Taxonomy" id="397258"/>
    <lineage>
        <taxon>Bacteria</taxon>
        <taxon>Bacillati</taxon>
        <taxon>Actinomycetota</taxon>
        <taxon>Actinomycetes</taxon>
        <taxon>Propionibacteriales</taxon>
        <taxon>Nocardioidaceae</taxon>
        <taxon>Nocardioides</taxon>
    </lineage>
</organism>
<gene>
    <name evidence="6" type="ORF">IEZ25_13850</name>
</gene>
<dbReference type="SMART" id="SM01012">
    <property type="entry name" value="ANTAR"/>
    <property type="match status" value="1"/>
</dbReference>
<dbReference type="InterPro" id="IPR012074">
    <property type="entry name" value="GAF_ANTAR"/>
</dbReference>
<evidence type="ECO:0000256" key="2">
    <source>
        <dbReference type="ARBA" id="ARBA00022777"/>
    </source>
</evidence>
<feature type="domain" description="ANTAR" evidence="5">
    <location>
        <begin position="168"/>
        <end position="229"/>
    </location>
</feature>
<accession>A0ABR8MI15</accession>
<dbReference type="SMART" id="SM00065">
    <property type="entry name" value="GAF"/>
    <property type="match status" value="1"/>
</dbReference>
<evidence type="ECO:0000256" key="1">
    <source>
        <dbReference type="ARBA" id="ARBA00022679"/>
    </source>
</evidence>
<dbReference type="InterPro" id="IPR011006">
    <property type="entry name" value="CheY-like_superfamily"/>
</dbReference>
<dbReference type="PROSITE" id="PS50921">
    <property type="entry name" value="ANTAR"/>
    <property type="match status" value="1"/>
</dbReference>
<dbReference type="EMBL" id="JACXYY010000005">
    <property type="protein sequence ID" value="MBD3915703.1"/>
    <property type="molecule type" value="Genomic_DNA"/>
</dbReference>
<evidence type="ECO:0000256" key="3">
    <source>
        <dbReference type="ARBA" id="ARBA00023015"/>
    </source>
</evidence>
<dbReference type="Proteomes" id="UP000649289">
    <property type="component" value="Unassembled WGS sequence"/>
</dbReference>
<protein>
    <submittedName>
        <fullName evidence="6">GAF and ANTAR domain-containing protein</fullName>
    </submittedName>
</protein>
<dbReference type="Pfam" id="PF03861">
    <property type="entry name" value="ANTAR"/>
    <property type="match status" value="1"/>
</dbReference>
<evidence type="ECO:0000313" key="6">
    <source>
        <dbReference type="EMBL" id="MBD3915703.1"/>
    </source>
</evidence>